<feature type="region of interest" description="Disordered" evidence="1">
    <location>
        <begin position="279"/>
        <end position="324"/>
    </location>
</feature>
<dbReference type="eggNOG" id="KOG2281">
    <property type="taxonomic scope" value="Eukaryota"/>
</dbReference>
<proteinExistence type="predicted"/>
<dbReference type="EnsemblMetazoa" id="HelroT194672">
    <property type="protein sequence ID" value="HelroP194672"/>
    <property type="gene ID" value="HelroG194672"/>
</dbReference>
<dbReference type="STRING" id="6412.T1FWA8"/>
<feature type="compositionally biased region" description="Polar residues" evidence="1">
    <location>
        <begin position="287"/>
        <end position="297"/>
    </location>
</feature>
<dbReference type="EMBL" id="KB097768">
    <property type="protein sequence ID" value="ESN90169.1"/>
    <property type="molecule type" value="Genomic_DNA"/>
</dbReference>
<dbReference type="Gene3D" id="2.140.10.30">
    <property type="entry name" value="Dipeptidylpeptidase IV, N-terminal domain"/>
    <property type="match status" value="1"/>
</dbReference>
<organism evidence="5 6">
    <name type="scientific">Helobdella robusta</name>
    <name type="common">Californian leech</name>
    <dbReference type="NCBI Taxonomy" id="6412"/>
    <lineage>
        <taxon>Eukaryota</taxon>
        <taxon>Metazoa</taxon>
        <taxon>Spiralia</taxon>
        <taxon>Lophotrochozoa</taxon>
        <taxon>Annelida</taxon>
        <taxon>Clitellata</taxon>
        <taxon>Hirudinea</taxon>
        <taxon>Rhynchobdellida</taxon>
        <taxon>Glossiphoniidae</taxon>
        <taxon>Helobdella</taxon>
    </lineage>
</organism>
<reference evidence="5" key="3">
    <citation type="submission" date="2015-06" db="UniProtKB">
        <authorList>
            <consortium name="EnsemblMetazoa"/>
        </authorList>
    </citation>
    <scope>IDENTIFICATION</scope>
</reference>
<evidence type="ECO:0000256" key="1">
    <source>
        <dbReference type="SAM" id="MobiDB-lite"/>
    </source>
</evidence>
<evidence type="ECO:0000313" key="5">
    <source>
        <dbReference type="EnsemblMetazoa" id="HelroP194672"/>
    </source>
</evidence>
<dbReference type="HOGENOM" id="CLU_338389_0_0_1"/>
<dbReference type="InterPro" id="IPR001375">
    <property type="entry name" value="Peptidase_S9_cat"/>
</dbReference>
<feature type="region of interest" description="Disordered" evidence="1">
    <location>
        <begin position="378"/>
        <end position="424"/>
    </location>
</feature>
<dbReference type="RefSeq" id="XP_009031746.1">
    <property type="nucleotide sequence ID" value="XM_009033498.1"/>
</dbReference>
<evidence type="ECO:0000313" key="4">
    <source>
        <dbReference type="EMBL" id="ESN90169.1"/>
    </source>
</evidence>
<dbReference type="EMBL" id="AMQM01008377">
    <property type="status" value="NOT_ANNOTATED_CDS"/>
    <property type="molecule type" value="Genomic_DNA"/>
</dbReference>
<keyword evidence="6" id="KW-1185">Reference proteome</keyword>
<dbReference type="GO" id="GO:0008239">
    <property type="term" value="F:dipeptidyl-peptidase activity"/>
    <property type="evidence" value="ECO:0000318"/>
    <property type="project" value="GO_Central"/>
</dbReference>
<accession>T1FWA8</accession>
<sequence>MDWTDVRMKLRQVSKHHAGLHTPHSFKIVEFREFFRVYFLGVFGAHTNNTLLYSDILKKNITGEVYKGMQRVQLEIHSCFSPSEISTKNQPLNRDQELLRERMRIRNDRDMVAYVQDGDLFIKLISSSIEVRLTYLRRRTKNATSDLKIIEFVRKGDAIVDLVELSLIRPIMQLFPDAEYLLDAGWLPDGKRIYVVLMNRLQTIKRTYLIPIKSFSYYNKDNVNNSKFPKMFKEKDLGGSSYAEGDIRAYLLLEETSHNGLWLHAHKLLRFLKPDLKSPPSSKLLSTFQKSQRSTVPTPARTPRASTVNNNNYNDRDGAGNRKPNSIIVVTEENDHDDNDDHDFDFNANDVTDDDDGKIASDHFFDCDNGYAIMLDTDDDDDNDDDNNNRCNDNDDDDDTSNNNDYKNASEANPNMSVDTDNNNTSANNKGKLCNIVSFICGVESSGYLHLRHVIVDLKECSHAAPSFAGNNQQKPLMIHEPKVLQNKKLTSGEWEVDGKNLWIDQVNKIIYFIGYKDTPLEAHLYLMTYETNSDENLMQPVRITKAGYSNSVIMDDKCKLFITTLSSLKVPNICEVYSISIGSSKVSQGLSKVKFVYAGSLHIPDIQQPISDPPIPFDFTSSTGTKLYGMVIKPPSSSSPPPPTLPPSSLYSSRVETMTPSSPAGSSKYPVVLYVYGGPHAQLVSNVFSAYRFTLQNKLSQFGYAVVIIDNRGSAHRGYIFEGHLKNKLGNIEISDQVEGLHYAAQTFDFLDLERVAIMGWSYGGYLALMGLVQRPDIFKVAISGAPVTSWLLYDTGYTERYLGMPKDNEHVYKSTSVVERANQFPTQEGRLFKSTRLNG</sequence>
<dbReference type="AlphaFoldDB" id="T1FWA8"/>
<feature type="region of interest" description="Disordered" evidence="1">
    <location>
        <begin position="333"/>
        <end position="352"/>
    </location>
</feature>
<dbReference type="KEGG" id="hro:HELRODRAFT_194672"/>
<feature type="compositionally biased region" description="Pro residues" evidence="1">
    <location>
        <begin position="638"/>
        <end position="647"/>
    </location>
</feature>
<dbReference type="Proteomes" id="UP000015101">
    <property type="component" value="Unassembled WGS sequence"/>
</dbReference>
<dbReference type="InParanoid" id="T1FWA8"/>
<protein>
    <recommendedName>
        <fullName evidence="7">Peptidase S9 prolyl oligopeptidase catalytic domain-containing protein</fullName>
    </recommendedName>
</protein>
<dbReference type="InterPro" id="IPR002469">
    <property type="entry name" value="Peptidase_S9B_N"/>
</dbReference>
<reference evidence="6" key="1">
    <citation type="submission" date="2012-12" db="EMBL/GenBank/DDBJ databases">
        <authorList>
            <person name="Hellsten U."/>
            <person name="Grimwood J."/>
            <person name="Chapman J.A."/>
            <person name="Shapiro H."/>
            <person name="Aerts A."/>
            <person name="Otillar R.P."/>
            <person name="Terry A.Y."/>
            <person name="Boore J.L."/>
            <person name="Simakov O."/>
            <person name="Marletaz F."/>
            <person name="Cho S.-J."/>
            <person name="Edsinger-Gonzales E."/>
            <person name="Havlak P."/>
            <person name="Kuo D.-H."/>
            <person name="Larsson T."/>
            <person name="Lv J."/>
            <person name="Arendt D."/>
            <person name="Savage R."/>
            <person name="Osoegawa K."/>
            <person name="de Jong P."/>
            <person name="Lindberg D.R."/>
            <person name="Seaver E.C."/>
            <person name="Weisblat D.A."/>
            <person name="Putnam N.H."/>
            <person name="Grigoriev I.V."/>
            <person name="Rokhsar D.S."/>
        </authorList>
    </citation>
    <scope>NUCLEOTIDE SEQUENCE</scope>
</reference>
<evidence type="ECO:0000313" key="6">
    <source>
        <dbReference type="Proteomes" id="UP000015101"/>
    </source>
</evidence>
<dbReference type="GO" id="GO:0008236">
    <property type="term" value="F:serine-type peptidase activity"/>
    <property type="evidence" value="ECO:0007669"/>
    <property type="project" value="InterPro"/>
</dbReference>
<feature type="compositionally biased region" description="Polar residues" evidence="1">
    <location>
        <begin position="304"/>
        <end position="313"/>
    </location>
</feature>
<name>T1FWA8_HELRO</name>
<dbReference type="Pfam" id="PF00930">
    <property type="entry name" value="DPPIV_N"/>
    <property type="match status" value="1"/>
</dbReference>
<dbReference type="GO" id="GO:0006508">
    <property type="term" value="P:proteolysis"/>
    <property type="evidence" value="ECO:0000318"/>
    <property type="project" value="GO_Central"/>
</dbReference>
<dbReference type="InterPro" id="IPR050278">
    <property type="entry name" value="Serine_Prot_S9B/DPPIV"/>
</dbReference>
<dbReference type="InterPro" id="IPR029058">
    <property type="entry name" value="AB_hydrolase_fold"/>
</dbReference>
<dbReference type="Pfam" id="PF00326">
    <property type="entry name" value="Peptidase_S9"/>
    <property type="match status" value="1"/>
</dbReference>
<feature type="region of interest" description="Disordered" evidence="1">
    <location>
        <begin position="632"/>
        <end position="666"/>
    </location>
</feature>
<dbReference type="GeneID" id="20213104"/>
<dbReference type="CTD" id="20213104"/>
<dbReference type="EMBL" id="AMQM01008378">
    <property type="status" value="NOT_ANNOTATED_CDS"/>
    <property type="molecule type" value="Genomic_DNA"/>
</dbReference>
<feature type="compositionally biased region" description="Polar residues" evidence="1">
    <location>
        <begin position="655"/>
        <end position="666"/>
    </location>
</feature>
<dbReference type="PANTHER" id="PTHR11731:SF193">
    <property type="entry name" value="DIPEPTIDYL PEPTIDASE 9"/>
    <property type="match status" value="1"/>
</dbReference>
<feature type="compositionally biased region" description="Acidic residues" evidence="1">
    <location>
        <begin position="333"/>
        <end position="343"/>
    </location>
</feature>
<dbReference type="SUPFAM" id="SSF82171">
    <property type="entry name" value="DPP6 N-terminal domain-like"/>
    <property type="match status" value="1"/>
</dbReference>
<gene>
    <name evidence="5" type="primary">20213104</name>
    <name evidence="4" type="ORF">HELRODRAFT_194672</name>
</gene>
<dbReference type="Gene3D" id="3.40.50.1820">
    <property type="entry name" value="alpha/beta hydrolase"/>
    <property type="match status" value="1"/>
</dbReference>
<reference evidence="4 6" key="2">
    <citation type="journal article" date="2013" name="Nature">
        <title>Insights into bilaterian evolution from three spiralian genomes.</title>
        <authorList>
            <person name="Simakov O."/>
            <person name="Marletaz F."/>
            <person name="Cho S.J."/>
            <person name="Edsinger-Gonzales E."/>
            <person name="Havlak P."/>
            <person name="Hellsten U."/>
            <person name="Kuo D.H."/>
            <person name="Larsson T."/>
            <person name="Lv J."/>
            <person name="Arendt D."/>
            <person name="Savage R."/>
            <person name="Osoegawa K."/>
            <person name="de Jong P."/>
            <person name="Grimwood J."/>
            <person name="Chapman J.A."/>
            <person name="Shapiro H."/>
            <person name="Aerts A."/>
            <person name="Otillar R.P."/>
            <person name="Terry A.Y."/>
            <person name="Boore J.L."/>
            <person name="Grigoriev I.V."/>
            <person name="Lindberg D.R."/>
            <person name="Seaver E.C."/>
            <person name="Weisblat D.A."/>
            <person name="Putnam N.H."/>
            <person name="Rokhsar D.S."/>
        </authorList>
    </citation>
    <scope>NUCLEOTIDE SEQUENCE</scope>
</reference>
<feature type="compositionally biased region" description="Polar residues" evidence="1">
    <location>
        <begin position="406"/>
        <end position="424"/>
    </location>
</feature>
<dbReference type="SUPFAM" id="SSF53474">
    <property type="entry name" value="alpha/beta-Hydrolases"/>
    <property type="match status" value="1"/>
</dbReference>
<evidence type="ECO:0008006" key="7">
    <source>
        <dbReference type="Google" id="ProtNLM"/>
    </source>
</evidence>
<evidence type="ECO:0000259" key="3">
    <source>
        <dbReference type="Pfam" id="PF00930"/>
    </source>
</evidence>
<feature type="domain" description="Dipeptidylpeptidase IV N-terminal" evidence="3">
    <location>
        <begin position="437"/>
        <end position="572"/>
    </location>
</feature>
<dbReference type="PANTHER" id="PTHR11731">
    <property type="entry name" value="PROTEASE FAMILY S9B,C DIPEPTIDYL-PEPTIDASE IV-RELATED"/>
    <property type="match status" value="1"/>
</dbReference>
<feature type="domain" description="Peptidase S9 prolyl oligopeptidase catalytic" evidence="2">
    <location>
        <begin position="700"/>
        <end position="825"/>
    </location>
</feature>
<dbReference type="OrthoDB" id="16520at2759"/>
<evidence type="ECO:0000259" key="2">
    <source>
        <dbReference type="Pfam" id="PF00326"/>
    </source>
</evidence>